<dbReference type="Pfam" id="PF00069">
    <property type="entry name" value="Pkinase"/>
    <property type="match status" value="1"/>
</dbReference>
<dbReference type="Gene3D" id="1.10.510.10">
    <property type="entry name" value="Transferase(Phosphotransferase) domain 1"/>
    <property type="match status" value="1"/>
</dbReference>
<evidence type="ECO:0000256" key="5">
    <source>
        <dbReference type="ARBA" id="ARBA00022840"/>
    </source>
</evidence>
<evidence type="ECO:0000259" key="7">
    <source>
        <dbReference type="PROSITE" id="PS50011"/>
    </source>
</evidence>
<dbReference type="AlphaFoldDB" id="A0A7R9BIK2"/>
<evidence type="ECO:0000256" key="1">
    <source>
        <dbReference type="ARBA" id="ARBA00022527"/>
    </source>
</evidence>
<dbReference type="GO" id="GO:0005524">
    <property type="term" value="F:ATP binding"/>
    <property type="evidence" value="ECO:0007669"/>
    <property type="project" value="UniProtKB-KW"/>
</dbReference>
<dbReference type="PANTHER" id="PTHR24342:SF12">
    <property type="entry name" value="DEATH-ASSOCIATED PROTEIN KINASE RELATED"/>
    <property type="match status" value="1"/>
</dbReference>
<feature type="compositionally biased region" description="Low complexity" evidence="6">
    <location>
        <begin position="296"/>
        <end position="318"/>
    </location>
</feature>
<feature type="region of interest" description="Disordered" evidence="6">
    <location>
        <begin position="229"/>
        <end position="255"/>
    </location>
</feature>
<organism evidence="8">
    <name type="scientific">Notodromas monacha</name>
    <dbReference type="NCBI Taxonomy" id="399045"/>
    <lineage>
        <taxon>Eukaryota</taxon>
        <taxon>Metazoa</taxon>
        <taxon>Ecdysozoa</taxon>
        <taxon>Arthropoda</taxon>
        <taxon>Crustacea</taxon>
        <taxon>Oligostraca</taxon>
        <taxon>Ostracoda</taxon>
        <taxon>Podocopa</taxon>
        <taxon>Podocopida</taxon>
        <taxon>Cypridocopina</taxon>
        <taxon>Cypridoidea</taxon>
        <taxon>Cyprididae</taxon>
        <taxon>Notodromas</taxon>
    </lineage>
</organism>
<dbReference type="PROSITE" id="PS50011">
    <property type="entry name" value="PROTEIN_KINASE_DOM"/>
    <property type="match status" value="1"/>
</dbReference>
<keyword evidence="2" id="KW-0808">Transferase</keyword>
<protein>
    <recommendedName>
        <fullName evidence="7">Protein kinase domain-containing protein</fullName>
    </recommendedName>
</protein>
<reference evidence="8" key="1">
    <citation type="submission" date="2020-11" db="EMBL/GenBank/DDBJ databases">
        <authorList>
            <person name="Tran Van P."/>
        </authorList>
    </citation>
    <scope>NUCLEOTIDE SEQUENCE</scope>
</reference>
<proteinExistence type="predicted"/>
<keyword evidence="5" id="KW-0067">ATP-binding</keyword>
<keyword evidence="3" id="KW-0547">Nucleotide-binding</keyword>
<evidence type="ECO:0000256" key="2">
    <source>
        <dbReference type="ARBA" id="ARBA00022679"/>
    </source>
</evidence>
<dbReference type="Proteomes" id="UP000678499">
    <property type="component" value="Unassembled WGS sequence"/>
</dbReference>
<accession>A0A7R9BIK2</accession>
<dbReference type="GO" id="GO:0043065">
    <property type="term" value="P:positive regulation of apoptotic process"/>
    <property type="evidence" value="ECO:0007669"/>
    <property type="project" value="TreeGrafter"/>
</dbReference>
<dbReference type="EMBL" id="OA882568">
    <property type="protein sequence ID" value="CAD7276022.1"/>
    <property type="molecule type" value="Genomic_DNA"/>
</dbReference>
<dbReference type="OrthoDB" id="74764at2759"/>
<name>A0A7R9BIK2_9CRUS</name>
<dbReference type="GO" id="GO:0005634">
    <property type="term" value="C:nucleus"/>
    <property type="evidence" value="ECO:0007669"/>
    <property type="project" value="TreeGrafter"/>
</dbReference>
<dbReference type="GO" id="GO:0035556">
    <property type="term" value="P:intracellular signal transduction"/>
    <property type="evidence" value="ECO:0007669"/>
    <property type="project" value="TreeGrafter"/>
</dbReference>
<gene>
    <name evidence="8" type="ORF">NMOB1V02_LOCUS3801</name>
</gene>
<evidence type="ECO:0000256" key="3">
    <source>
        <dbReference type="ARBA" id="ARBA00022741"/>
    </source>
</evidence>
<evidence type="ECO:0000256" key="6">
    <source>
        <dbReference type="SAM" id="MobiDB-lite"/>
    </source>
</evidence>
<feature type="domain" description="Protein kinase" evidence="7">
    <location>
        <begin position="1"/>
        <end position="97"/>
    </location>
</feature>
<evidence type="ECO:0000256" key="4">
    <source>
        <dbReference type="ARBA" id="ARBA00022777"/>
    </source>
</evidence>
<feature type="region of interest" description="Disordered" evidence="6">
    <location>
        <begin position="272"/>
        <end position="318"/>
    </location>
</feature>
<dbReference type="GO" id="GO:0004674">
    <property type="term" value="F:protein serine/threonine kinase activity"/>
    <property type="evidence" value="ECO:0007669"/>
    <property type="project" value="UniProtKB-KW"/>
</dbReference>
<keyword evidence="4" id="KW-0418">Kinase</keyword>
<dbReference type="SUPFAM" id="SSF56112">
    <property type="entry name" value="Protein kinase-like (PK-like)"/>
    <property type="match status" value="1"/>
</dbReference>
<dbReference type="InterPro" id="IPR011009">
    <property type="entry name" value="Kinase-like_dom_sf"/>
</dbReference>
<feature type="compositionally biased region" description="Acidic residues" evidence="6">
    <location>
        <begin position="272"/>
        <end position="284"/>
    </location>
</feature>
<keyword evidence="9" id="KW-1185">Reference proteome</keyword>
<dbReference type="InterPro" id="IPR000719">
    <property type="entry name" value="Prot_kinase_dom"/>
</dbReference>
<evidence type="ECO:0000313" key="9">
    <source>
        <dbReference type="Proteomes" id="UP000678499"/>
    </source>
</evidence>
<sequence>MNIRQKSVLFWNTIDGISDFFKVSVGVLTYVLLTGCSPFGGETDQETLLNITQAQLDFPEELFAHISKDAQDFIKSLLKKSPSQRPTAKECLHHPWLTRRSYRRRKNLYKLAAKPPSMPALPFYKPPSKPPSLPSLLRSSHFFMPSMTLSTPSLVTPVMTISTPCLLMSPLGPLSPVNSFRVDSSCHRLDDPAVAFQQTLAAIARSNSGSSTTVHRVLPASVVSVNEEVSKQHQDVGSEDAGALSQSSDLPLSQPRSCIEHQDNYVSQDSAIEEDRSDLDDADEEKSVQSQASTDTTTAITTNNINNNNNNNNNINNNNTITNNNIEKKTVTIAQEELAVRSASFEKLLSGFMQRLGQQQNFDETAKPCKIILDK</sequence>
<evidence type="ECO:0000313" key="8">
    <source>
        <dbReference type="EMBL" id="CAD7276022.1"/>
    </source>
</evidence>
<keyword evidence="1" id="KW-0723">Serine/threonine-protein kinase</keyword>
<feature type="compositionally biased region" description="Low complexity" evidence="6">
    <location>
        <begin position="244"/>
        <end position="255"/>
    </location>
</feature>
<dbReference type="PANTHER" id="PTHR24342">
    <property type="entry name" value="SERINE/THREONINE-PROTEIN KINASE 17"/>
    <property type="match status" value="1"/>
</dbReference>
<dbReference type="EMBL" id="CAJPEX010000531">
    <property type="protein sequence ID" value="CAG0916174.1"/>
    <property type="molecule type" value="Genomic_DNA"/>
</dbReference>
<feature type="non-terminal residue" evidence="8">
    <location>
        <position position="1"/>
    </location>
</feature>